<gene>
    <name evidence="1" type="ORF">Micbo1qcDRAFT_207292</name>
</gene>
<keyword evidence="2" id="KW-1185">Reference proteome</keyword>
<dbReference type="STRING" id="196109.A0A136IUC0"/>
<dbReference type="InParanoid" id="A0A136IUC0"/>
<dbReference type="AlphaFoldDB" id="A0A136IUC0"/>
<evidence type="ECO:0000313" key="1">
    <source>
        <dbReference type="EMBL" id="KXJ88580.1"/>
    </source>
</evidence>
<dbReference type="EMBL" id="KQ964258">
    <property type="protein sequence ID" value="KXJ88580.1"/>
    <property type="molecule type" value="Genomic_DNA"/>
</dbReference>
<reference evidence="2" key="1">
    <citation type="submission" date="2016-02" db="EMBL/GenBank/DDBJ databases">
        <title>Draft genome sequence of Microdochium bolleyi, a fungal endophyte of beachgrass.</title>
        <authorList>
            <consortium name="DOE Joint Genome Institute"/>
            <person name="David A.S."/>
            <person name="May G."/>
            <person name="Haridas S."/>
            <person name="Lim J."/>
            <person name="Wang M."/>
            <person name="Labutti K."/>
            <person name="Lipzen A."/>
            <person name="Barry K."/>
            <person name="Grigoriev I.V."/>
        </authorList>
    </citation>
    <scope>NUCLEOTIDE SEQUENCE [LARGE SCALE GENOMIC DNA]</scope>
    <source>
        <strain evidence="2">J235TASD1</strain>
    </source>
</reference>
<protein>
    <submittedName>
        <fullName evidence="1">Uncharacterized protein</fullName>
    </submittedName>
</protein>
<proteinExistence type="predicted"/>
<dbReference type="Proteomes" id="UP000070501">
    <property type="component" value="Unassembled WGS sequence"/>
</dbReference>
<accession>A0A136IUC0</accession>
<evidence type="ECO:0000313" key="2">
    <source>
        <dbReference type="Proteomes" id="UP000070501"/>
    </source>
</evidence>
<name>A0A136IUC0_9PEZI</name>
<sequence length="198" mass="19943">MTGIPDYAPGDSANPTSGHVSYTMPECISCGCDTCTAKSTFVTSFPAFCPGQKSAVGSDKPGFIEQTYTVTETYVGVSNLPRFASATDVPFGFTISVATCTACTHAANQGGNGAVVVETMTYPQDRTPFASNSACAAQCDDDDAASGAGGTTSKPTYPAGNSTAPLVFATVSGATPASGEARWAAIMLGAAAMIATLL</sequence>
<dbReference type="OrthoDB" id="5101370at2759"/>
<organism evidence="1 2">
    <name type="scientific">Microdochium bolleyi</name>
    <dbReference type="NCBI Taxonomy" id="196109"/>
    <lineage>
        <taxon>Eukaryota</taxon>
        <taxon>Fungi</taxon>
        <taxon>Dikarya</taxon>
        <taxon>Ascomycota</taxon>
        <taxon>Pezizomycotina</taxon>
        <taxon>Sordariomycetes</taxon>
        <taxon>Xylariomycetidae</taxon>
        <taxon>Xylariales</taxon>
        <taxon>Microdochiaceae</taxon>
        <taxon>Microdochium</taxon>
    </lineage>
</organism>